<evidence type="ECO:0000256" key="3">
    <source>
        <dbReference type="ARBA" id="ARBA00022475"/>
    </source>
</evidence>
<proteinExistence type="inferred from homology"/>
<dbReference type="Gene3D" id="3.30.700.10">
    <property type="entry name" value="Glycoprotein, Type 4 Pilin"/>
    <property type="match status" value="1"/>
</dbReference>
<feature type="domain" description="General secretion pathway GspH" evidence="11">
    <location>
        <begin position="47"/>
        <end position="158"/>
    </location>
</feature>
<keyword evidence="8" id="KW-0472">Membrane</keyword>
<accession>A0ABZ0CQA9</accession>
<comment type="subcellular location">
    <subcellularLocation>
        <location evidence="1">Cell inner membrane</location>
        <topology evidence="1">Single-pass membrane protein</topology>
    </subcellularLocation>
</comment>
<keyword evidence="4" id="KW-0488">Methylation</keyword>
<comment type="similarity">
    <text evidence="9">Belongs to the GSP H family.</text>
</comment>
<organism evidence="12 13">
    <name type="scientific">Piscinibacter gummiphilus</name>
    <dbReference type="NCBI Taxonomy" id="946333"/>
    <lineage>
        <taxon>Bacteria</taxon>
        <taxon>Pseudomonadati</taxon>
        <taxon>Pseudomonadota</taxon>
        <taxon>Betaproteobacteria</taxon>
        <taxon>Burkholderiales</taxon>
        <taxon>Sphaerotilaceae</taxon>
        <taxon>Piscinibacter</taxon>
    </lineage>
</organism>
<sequence length="175" mass="18025">MHTGSAAARGFTLIEMTATLAVAGIVATAAVPSLHGWADQQRLKGVAGELSSDLQHARTEALLRNEGVRITFLGNACYVVHTGAADRCRCDAEGLGRCESGAELIKAVVLPTATGVALQSNVRSVLFAPEHGTASPTATLRLSGAQGRTVQHTVNLMGRVRSCAPQGAVSGYSAC</sequence>
<evidence type="ECO:0000256" key="9">
    <source>
        <dbReference type="ARBA" id="ARBA00025772"/>
    </source>
</evidence>
<evidence type="ECO:0000313" key="12">
    <source>
        <dbReference type="EMBL" id="WOB07074.1"/>
    </source>
</evidence>
<dbReference type="InterPro" id="IPR045584">
    <property type="entry name" value="Pilin-like"/>
</dbReference>
<evidence type="ECO:0000256" key="5">
    <source>
        <dbReference type="ARBA" id="ARBA00022519"/>
    </source>
</evidence>
<dbReference type="PROSITE" id="PS00409">
    <property type="entry name" value="PROKAR_NTER_METHYL"/>
    <property type="match status" value="1"/>
</dbReference>
<evidence type="ECO:0000256" key="8">
    <source>
        <dbReference type="ARBA" id="ARBA00023136"/>
    </source>
</evidence>
<evidence type="ECO:0000259" key="11">
    <source>
        <dbReference type="Pfam" id="PF12019"/>
    </source>
</evidence>
<evidence type="ECO:0000256" key="10">
    <source>
        <dbReference type="ARBA" id="ARBA00030775"/>
    </source>
</evidence>
<gene>
    <name evidence="12" type="ORF">RXV79_19395</name>
</gene>
<evidence type="ECO:0000256" key="6">
    <source>
        <dbReference type="ARBA" id="ARBA00022692"/>
    </source>
</evidence>
<dbReference type="SUPFAM" id="SSF54523">
    <property type="entry name" value="Pili subunits"/>
    <property type="match status" value="1"/>
</dbReference>
<dbReference type="InterPro" id="IPR022346">
    <property type="entry name" value="T2SS_GspH"/>
</dbReference>
<keyword evidence="3" id="KW-1003">Cell membrane</keyword>
<dbReference type="RefSeq" id="WP_316699750.1">
    <property type="nucleotide sequence ID" value="NZ_CP136336.1"/>
</dbReference>
<dbReference type="EMBL" id="CP136336">
    <property type="protein sequence ID" value="WOB07074.1"/>
    <property type="molecule type" value="Genomic_DNA"/>
</dbReference>
<dbReference type="Pfam" id="PF07963">
    <property type="entry name" value="N_methyl"/>
    <property type="match status" value="1"/>
</dbReference>
<evidence type="ECO:0000256" key="7">
    <source>
        <dbReference type="ARBA" id="ARBA00022989"/>
    </source>
</evidence>
<evidence type="ECO:0000313" key="13">
    <source>
        <dbReference type="Proteomes" id="UP001303946"/>
    </source>
</evidence>
<keyword evidence="6" id="KW-0812">Transmembrane</keyword>
<keyword evidence="13" id="KW-1185">Reference proteome</keyword>
<dbReference type="InterPro" id="IPR012902">
    <property type="entry name" value="N_methyl_site"/>
</dbReference>
<reference evidence="12 13" key="1">
    <citation type="submission" date="2023-10" db="EMBL/GenBank/DDBJ databases">
        <title>Bacteria for the degradation of biodegradable plastic PBAT(Polybutylene adipate terephthalate).</title>
        <authorList>
            <person name="Weon H.-Y."/>
            <person name="Yeon J."/>
        </authorList>
    </citation>
    <scope>NUCLEOTIDE SEQUENCE [LARGE SCALE GENOMIC DNA]</scope>
    <source>
        <strain evidence="12 13">SBD 7-3</strain>
    </source>
</reference>
<protein>
    <recommendedName>
        <fullName evidence="2">Type II secretion system protein H</fullName>
    </recommendedName>
    <alternativeName>
        <fullName evidence="10">General secretion pathway protein H</fullName>
    </alternativeName>
</protein>
<keyword evidence="7" id="KW-1133">Transmembrane helix</keyword>
<evidence type="ECO:0000256" key="4">
    <source>
        <dbReference type="ARBA" id="ARBA00022481"/>
    </source>
</evidence>
<dbReference type="Pfam" id="PF12019">
    <property type="entry name" value="GspH"/>
    <property type="match status" value="1"/>
</dbReference>
<dbReference type="Proteomes" id="UP001303946">
    <property type="component" value="Chromosome"/>
</dbReference>
<evidence type="ECO:0000256" key="1">
    <source>
        <dbReference type="ARBA" id="ARBA00004377"/>
    </source>
</evidence>
<dbReference type="NCBIfam" id="TIGR02532">
    <property type="entry name" value="IV_pilin_GFxxxE"/>
    <property type="match status" value="1"/>
</dbReference>
<keyword evidence="5" id="KW-0997">Cell inner membrane</keyword>
<evidence type="ECO:0000256" key="2">
    <source>
        <dbReference type="ARBA" id="ARBA00021549"/>
    </source>
</evidence>
<name>A0ABZ0CQA9_9BURK</name>